<name>A0A1A9ZTN2_GLOPL</name>
<reference evidence="3" key="1">
    <citation type="submission" date="2014-03" db="EMBL/GenBank/DDBJ databases">
        <authorList>
            <person name="Aksoy S."/>
            <person name="Warren W."/>
            <person name="Wilson R.K."/>
        </authorList>
    </citation>
    <scope>NUCLEOTIDE SEQUENCE [LARGE SCALE GENOMIC DNA]</scope>
    <source>
        <strain evidence="3">IAEA</strain>
    </source>
</reference>
<feature type="compositionally biased region" description="Polar residues" evidence="1">
    <location>
        <begin position="93"/>
        <end position="104"/>
    </location>
</feature>
<dbReference type="EnsemblMetazoa" id="GPAI024592-RA">
    <property type="protein sequence ID" value="GPAI024592-PA"/>
    <property type="gene ID" value="GPAI024592"/>
</dbReference>
<protein>
    <submittedName>
        <fullName evidence="2">Uncharacterized protein</fullName>
    </submittedName>
</protein>
<proteinExistence type="predicted"/>
<evidence type="ECO:0000256" key="1">
    <source>
        <dbReference type="SAM" id="MobiDB-lite"/>
    </source>
</evidence>
<dbReference type="VEuPathDB" id="VectorBase:GPAI024592"/>
<feature type="region of interest" description="Disordered" evidence="1">
    <location>
        <begin position="81"/>
        <end position="144"/>
    </location>
</feature>
<reference evidence="2" key="2">
    <citation type="submission" date="2020-05" db="UniProtKB">
        <authorList>
            <consortium name="EnsemblMetazoa"/>
        </authorList>
    </citation>
    <scope>IDENTIFICATION</scope>
    <source>
        <strain evidence="2">IAEA</strain>
    </source>
</reference>
<evidence type="ECO:0000313" key="3">
    <source>
        <dbReference type="Proteomes" id="UP000092445"/>
    </source>
</evidence>
<sequence length="163" mass="18820">MQQTIANEIATNNCIASDLHKDVFETFQDTIRSSDQTMNLLTSTESGGIKFDVQYDKSRSSLVDRIKFQCYLMQSNYYIKRKDERENSRQRARSLSTQFNNNKNNGKKDEREKNNVTGSNSTSENETAEKEETDEEDNLKNVRHASSFDDDCYVLDGSNTRNE</sequence>
<dbReference type="Proteomes" id="UP000092445">
    <property type="component" value="Unassembled WGS sequence"/>
</dbReference>
<organism evidence="2 3">
    <name type="scientific">Glossina pallidipes</name>
    <name type="common">Tsetse fly</name>
    <dbReference type="NCBI Taxonomy" id="7398"/>
    <lineage>
        <taxon>Eukaryota</taxon>
        <taxon>Metazoa</taxon>
        <taxon>Ecdysozoa</taxon>
        <taxon>Arthropoda</taxon>
        <taxon>Hexapoda</taxon>
        <taxon>Insecta</taxon>
        <taxon>Pterygota</taxon>
        <taxon>Neoptera</taxon>
        <taxon>Endopterygota</taxon>
        <taxon>Diptera</taxon>
        <taxon>Brachycera</taxon>
        <taxon>Muscomorpha</taxon>
        <taxon>Hippoboscoidea</taxon>
        <taxon>Glossinidae</taxon>
        <taxon>Glossina</taxon>
    </lineage>
</organism>
<dbReference type="AlphaFoldDB" id="A0A1A9ZTN2"/>
<evidence type="ECO:0000313" key="2">
    <source>
        <dbReference type="EnsemblMetazoa" id="GPAI024592-PA"/>
    </source>
</evidence>
<keyword evidence="3" id="KW-1185">Reference proteome</keyword>
<accession>A0A1A9ZTN2</accession>